<proteinExistence type="predicted"/>
<keyword evidence="1" id="KW-0812">Transmembrane</keyword>
<keyword evidence="1" id="KW-0472">Membrane</keyword>
<dbReference type="Proteomes" id="UP000830729">
    <property type="component" value="Chromosome"/>
</dbReference>
<evidence type="ECO:0000256" key="1">
    <source>
        <dbReference type="SAM" id="Phobius"/>
    </source>
</evidence>
<dbReference type="RefSeq" id="WP_248651211.1">
    <property type="nucleotide sequence ID" value="NZ_CP096659.1"/>
</dbReference>
<dbReference type="EMBL" id="CP096659">
    <property type="protein sequence ID" value="UPV75168.1"/>
    <property type="molecule type" value="Genomic_DNA"/>
</dbReference>
<accession>A0A8U0HW70</accession>
<keyword evidence="1" id="KW-1133">Transmembrane helix</keyword>
<dbReference type="AlphaFoldDB" id="A0A8U0HW70"/>
<name>A0A8U0HW70_9EURY</name>
<dbReference type="KEGG" id="halx:M0R89_03640"/>
<keyword evidence="3" id="KW-1185">Reference proteome</keyword>
<evidence type="ECO:0000313" key="2">
    <source>
        <dbReference type="EMBL" id="UPV75168.1"/>
    </source>
</evidence>
<evidence type="ECO:0000313" key="3">
    <source>
        <dbReference type="Proteomes" id="UP000830729"/>
    </source>
</evidence>
<dbReference type="GeneID" id="72184261"/>
<sequence>MFSSSVSGVVDAVRELDDVPGISLVALALAFLTVGYAGGSVLAGEPVESQAWLVATVLPCLVAVLALHSDEA</sequence>
<reference evidence="2 3" key="1">
    <citation type="submission" date="2022-04" db="EMBL/GenBank/DDBJ databases">
        <title>Diverse halophilic archaea isolated from saline environments.</title>
        <authorList>
            <person name="Cui H.-L."/>
        </authorList>
    </citation>
    <scope>NUCLEOTIDE SEQUENCE [LARGE SCALE GENOMIC DNA]</scope>
    <source>
        <strain evidence="2 3">XZYJT49</strain>
    </source>
</reference>
<feature type="transmembrane region" description="Helical" evidence="1">
    <location>
        <begin position="20"/>
        <end position="39"/>
    </location>
</feature>
<gene>
    <name evidence="2" type="ORF">M0R89_03640</name>
</gene>
<feature type="transmembrane region" description="Helical" evidence="1">
    <location>
        <begin position="51"/>
        <end position="69"/>
    </location>
</feature>
<protein>
    <submittedName>
        <fullName evidence="2">Uncharacterized protein</fullName>
    </submittedName>
</protein>
<organism evidence="2 3">
    <name type="scientific">Halorussus limi</name>
    <dbReference type="NCBI Taxonomy" id="2938695"/>
    <lineage>
        <taxon>Archaea</taxon>
        <taxon>Methanobacteriati</taxon>
        <taxon>Methanobacteriota</taxon>
        <taxon>Stenosarchaea group</taxon>
        <taxon>Halobacteria</taxon>
        <taxon>Halobacteriales</taxon>
        <taxon>Haladaptataceae</taxon>
        <taxon>Halorussus</taxon>
    </lineage>
</organism>